<gene>
    <name evidence="2" type="ORF">DXB38_13310</name>
</gene>
<sequence>MILQQIASCSYDGILLGAVFVYMAYAISLLYSEEKSIEEFGVMFLAGGFCTVACKGGVYIPLAGVIAMVLWEMFKPFKEKIKYVIGVAIPFILVFIAQFSQRILSLFMRQPGSAYRSGEEIYNISYFIEKPNQFIRIFQNTIVQVGDVHLQEAIGACLGA</sequence>
<name>A0A3E5EAC5_9FIRM</name>
<comment type="caution">
    <text evidence="2">The sequence shown here is derived from an EMBL/GenBank/DDBJ whole genome shotgun (WGS) entry which is preliminary data.</text>
</comment>
<evidence type="ECO:0000313" key="3">
    <source>
        <dbReference type="Proteomes" id="UP000261105"/>
    </source>
</evidence>
<dbReference type="Proteomes" id="UP000261105">
    <property type="component" value="Unassembled WGS sequence"/>
</dbReference>
<dbReference type="EMBL" id="QSUZ01000021">
    <property type="protein sequence ID" value="RGN85941.1"/>
    <property type="molecule type" value="Genomic_DNA"/>
</dbReference>
<dbReference type="AlphaFoldDB" id="A0A3E5EAC5"/>
<protein>
    <submittedName>
        <fullName evidence="2">DUF2142 domain-containing protein</fullName>
    </submittedName>
</protein>
<feature type="transmembrane region" description="Helical" evidence="1">
    <location>
        <begin position="43"/>
        <end position="71"/>
    </location>
</feature>
<dbReference type="InterPro" id="IPR018674">
    <property type="entry name" value="DUF2142_membrane"/>
</dbReference>
<organism evidence="2 3">
    <name type="scientific">Blautia obeum</name>
    <dbReference type="NCBI Taxonomy" id="40520"/>
    <lineage>
        <taxon>Bacteria</taxon>
        <taxon>Bacillati</taxon>
        <taxon>Bacillota</taxon>
        <taxon>Clostridia</taxon>
        <taxon>Lachnospirales</taxon>
        <taxon>Lachnospiraceae</taxon>
        <taxon>Blautia</taxon>
    </lineage>
</organism>
<keyword evidence="1" id="KW-1133">Transmembrane helix</keyword>
<proteinExistence type="predicted"/>
<reference evidence="2 3" key="1">
    <citation type="submission" date="2018-08" db="EMBL/GenBank/DDBJ databases">
        <title>A genome reference for cultivated species of the human gut microbiota.</title>
        <authorList>
            <person name="Zou Y."/>
            <person name="Xue W."/>
            <person name="Luo G."/>
        </authorList>
    </citation>
    <scope>NUCLEOTIDE SEQUENCE [LARGE SCALE GENOMIC DNA]</scope>
    <source>
        <strain evidence="2 3">OM03-6</strain>
    </source>
</reference>
<evidence type="ECO:0000256" key="1">
    <source>
        <dbReference type="SAM" id="Phobius"/>
    </source>
</evidence>
<accession>A0A3E5EAC5</accession>
<keyword evidence="1" id="KW-0812">Transmembrane</keyword>
<evidence type="ECO:0000313" key="2">
    <source>
        <dbReference type="EMBL" id="RGN85941.1"/>
    </source>
</evidence>
<feature type="transmembrane region" description="Helical" evidence="1">
    <location>
        <begin position="12"/>
        <end position="31"/>
    </location>
</feature>
<keyword evidence="1" id="KW-0472">Membrane</keyword>
<feature type="transmembrane region" description="Helical" evidence="1">
    <location>
        <begin position="83"/>
        <end position="100"/>
    </location>
</feature>
<dbReference type="Pfam" id="PF09913">
    <property type="entry name" value="DUF2142"/>
    <property type="match status" value="1"/>
</dbReference>